<dbReference type="STRING" id="879243.Poras_0148"/>
<dbReference type="eggNOG" id="COG0507">
    <property type="taxonomic scope" value="Bacteria"/>
</dbReference>
<name>F4KLJ5_PORAD</name>
<accession>F4KLJ5</accession>
<dbReference type="SUPFAM" id="SSF52540">
    <property type="entry name" value="P-loop containing nucleoside triphosphate hydrolases"/>
    <property type="match status" value="2"/>
</dbReference>
<dbReference type="EMBL" id="CP002689">
    <property type="protein sequence ID" value="AEE12102.1"/>
    <property type="molecule type" value="Genomic_DNA"/>
</dbReference>
<dbReference type="KEGG" id="pah:Poras_0148"/>
<keyword evidence="3" id="KW-1185">Reference proteome</keyword>
<dbReference type="InterPro" id="IPR027417">
    <property type="entry name" value="P-loop_NTPase"/>
</dbReference>
<dbReference type="OrthoDB" id="9763659at2"/>
<dbReference type="Gene3D" id="3.40.50.300">
    <property type="entry name" value="P-loop containing nucleotide triphosphate hydrolases"/>
    <property type="match status" value="1"/>
</dbReference>
<reference evidence="3" key="1">
    <citation type="submission" date="2011-04" db="EMBL/GenBank/DDBJ databases">
        <title>The complete genome of Porphyromonas asaccharolytica DSM 20707.</title>
        <authorList>
            <person name="Lucas S."/>
            <person name="Han J."/>
            <person name="Lapidus A."/>
            <person name="Bruce D."/>
            <person name="Goodwin L."/>
            <person name="Pitluck S."/>
            <person name="Peters L."/>
            <person name="Kyrpides N."/>
            <person name="Mavromatis K."/>
            <person name="Ivanova N."/>
            <person name="Ovchinnikova G."/>
            <person name="Pagani I."/>
            <person name="Lu M."/>
            <person name="Detter J.C."/>
            <person name="Tapia R."/>
            <person name="Han C."/>
            <person name="Land M."/>
            <person name="Hauser L."/>
            <person name="Markowitz V."/>
            <person name="Cheng J.-F."/>
            <person name="Hugenholtz P."/>
            <person name="Woyke T."/>
            <person name="Wu D."/>
            <person name="Gronow S."/>
            <person name="Wellnitz S."/>
            <person name="Brambilla E."/>
            <person name="Klenk H.-P."/>
            <person name="Eisen J.A."/>
        </authorList>
    </citation>
    <scope>NUCLEOTIDE SEQUENCE [LARGE SCALE GENOMIC DNA]</scope>
    <source>
        <strain evidence="3">ATCC 25260 / DSM 20707 / VPI 4198</strain>
    </source>
</reference>
<dbReference type="GO" id="GO:0003678">
    <property type="term" value="F:DNA helicase activity"/>
    <property type="evidence" value="ECO:0007669"/>
    <property type="project" value="InterPro"/>
</dbReference>
<dbReference type="GO" id="GO:0006281">
    <property type="term" value="P:DNA repair"/>
    <property type="evidence" value="ECO:0007669"/>
    <property type="project" value="InterPro"/>
</dbReference>
<dbReference type="Pfam" id="PF05970">
    <property type="entry name" value="PIF1"/>
    <property type="match status" value="1"/>
</dbReference>
<dbReference type="RefSeq" id="WP_004330433.1">
    <property type="nucleotide sequence ID" value="NC_015501.1"/>
</dbReference>
<dbReference type="GO" id="GO:0000723">
    <property type="term" value="P:telomere maintenance"/>
    <property type="evidence" value="ECO:0007669"/>
    <property type="project" value="InterPro"/>
</dbReference>
<sequence>MLVIPEAFDQNNAEQMSALQCLEQTSMSLFLTGSAGTGKSYFLQHYCEVTHKKFVKLAPTGLAALNIHGQTIHSFFRLPLAPLTDPNHTSAITRRYRKDKRELIRQLDLIIIDEISMVRCDLLDAMDRILRSVRHSRVPFGGVQLLMVGDPFQLPPVTTASDQEEMQRAYPESDGFYFFEAHAYAALAPISIVLRRMYRQSDQHFVSALEEIRLGRVSDDTVALLNSRVSPQWQKELLQSDQHAVLLFSHRANVEAYNQSRCAQLDAKEVTFRGKLKGKIPASALPVPEEFSLKVGTQVMLVSNHPDGAWVNGTTGVITKLVGGTIGDITEPYAKVKTPDGETIIVTPHTWSQVDYDYDEEKGEIVERQTGSYTQLPLIVAYSITVHKAQGQTCDQIVVDPSRFFAPGQGYVALSRCRTLEGLTLTQPLKPYNLRTAPSVLQFYRKILSEVRG</sequence>
<organism evidence="2 3">
    <name type="scientific">Porphyromonas asaccharolytica (strain ATCC 25260 / DSM 20707 / BCRC 10618 / CCUG 7834 / JCM 6326 / LMG 13178 / VPI 4198 / B440)</name>
    <name type="common">Bacteroides asaccharolyticus</name>
    <dbReference type="NCBI Taxonomy" id="879243"/>
    <lineage>
        <taxon>Bacteria</taxon>
        <taxon>Pseudomonadati</taxon>
        <taxon>Bacteroidota</taxon>
        <taxon>Bacteroidia</taxon>
        <taxon>Bacteroidales</taxon>
        <taxon>Porphyromonadaceae</taxon>
        <taxon>Porphyromonas</taxon>
    </lineage>
</organism>
<gene>
    <name evidence="2" type="ordered locus">Poras_0148</name>
</gene>
<dbReference type="HOGENOM" id="CLU_001613_7_2_10"/>
<proteinExistence type="predicted"/>
<evidence type="ECO:0000259" key="1">
    <source>
        <dbReference type="Pfam" id="PF05970"/>
    </source>
</evidence>
<dbReference type="InterPro" id="IPR010285">
    <property type="entry name" value="DNA_helicase_pif1-like_DEAD"/>
</dbReference>
<dbReference type="FunFam" id="3.40.50.300:FF:001498">
    <property type="entry name" value="ATP-dependent DNA helicase"/>
    <property type="match status" value="1"/>
</dbReference>
<dbReference type="AlphaFoldDB" id="F4KLJ5"/>
<feature type="domain" description="DNA helicase Pif1-like DEAD-box helicase" evidence="1">
    <location>
        <begin position="21"/>
        <end position="219"/>
    </location>
</feature>
<dbReference type="InterPro" id="IPR051055">
    <property type="entry name" value="PIF1_helicase"/>
</dbReference>
<dbReference type="Proteomes" id="UP000006545">
    <property type="component" value="Chromosome"/>
</dbReference>
<dbReference type="CDD" id="cd18809">
    <property type="entry name" value="SF1_C_RecD"/>
    <property type="match status" value="1"/>
</dbReference>
<evidence type="ECO:0000313" key="3">
    <source>
        <dbReference type="Proteomes" id="UP000006545"/>
    </source>
</evidence>
<evidence type="ECO:0000313" key="2">
    <source>
        <dbReference type="EMBL" id="AEE12102.1"/>
    </source>
</evidence>
<protein>
    <submittedName>
        <fullName evidence="2">TPR domain-containing protein</fullName>
    </submittedName>
</protein>
<dbReference type="PANTHER" id="PTHR47642">
    <property type="entry name" value="ATP-DEPENDENT DNA HELICASE"/>
    <property type="match status" value="1"/>
</dbReference>